<dbReference type="Proteomes" id="UP001163603">
    <property type="component" value="Chromosome 11"/>
</dbReference>
<evidence type="ECO:0000313" key="2">
    <source>
        <dbReference type="Proteomes" id="UP001163603"/>
    </source>
</evidence>
<proteinExistence type="predicted"/>
<evidence type="ECO:0000313" key="1">
    <source>
        <dbReference type="EMBL" id="KAJ0020979.1"/>
    </source>
</evidence>
<accession>A0ACC0XNX0</accession>
<gene>
    <name evidence="1" type="ORF">Pint_32788</name>
</gene>
<name>A0ACC0XNX0_9ROSI</name>
<keyword evidence="2" id="KW-1185">Reference proteome</keyword>
<comment type="caution">
    <text evidence="1">The sequence shown here is derived from an EMBL/GenBank/DDBJ whole genome shotgun (WGS) entry which is preliminary data.</text>
</comment>
<sequence length="48" mass="5808">MHPVLSPLHLQEVFQQRVLLQRVFQIRVLPFRESVVAWPRNKRQGFIL</sequence>
<protein>
    <submittedName>
        <fullName evidence="1">Uncharacterized protein</fullName>
    </submittedName>
</protein>
<reference evidence="2" key="1">
    <citation type="journal article" date="2023" name="G3 (Bethesda)">
        <title>Genome assembly and association tests identify interacting loci associated with vigor, precocity, and sex in interspecific pistachio rootstocks.</title>
        <authorList>
            <person name="Palmer W."/>
            <person name="Jacygrad E."/>
            <person name="Sagayaradj S."/>
            <person name="Cavanaugh K."/>
            <person name="Han R."/>
            <person name="Bertier L."/>
            <person name="Beede B."/>
            <person name="Kafkas S."/>
            <person name="Golino D."/>
            <person name="Preece J."/>
            <person name="Michelmore R."/>
        </authorList>
    </citation>
    <scope>NUCLEOTIDE SEQUENCE [LARGE SCALE GENOMIC DNA]</scope>
</reference>
<organism evidence="1 2">
    <name type="scientific">Pistacia integerrima</name>
    <dbReference type="NCBI Taxonomy" id="434235"/>
    <lineage>
        <taxon>Eukaryota</taxon>
        <taxon>Viridiplantae</taxon>
        <taxon>Streptophyta</taxon>
        <taxon>Embryophyta</taxon>
        <taxon>Tracheophyta</taxon>
        <taxon>Spermatophyta</taxon>
        <taxon>Magnoliopsida</taxon>
        <taxon>eudicotyledons</taxon>
        <taxon>Gunneridae</taxon>
        <taxon>Pentapetalae</taxon>
        <taxon>rosids</taxon>
        <taxon>malvids</taxon>
        <taxon>Sapindales</taxon>
        <taxon>Anacardiaceae</taxon>
        <taxon>Pistacia</taxon>
    </lineage>
</organism>
<dbReference type="EMBL" id="CM047746">
    <property type="protein sequence ID" value="KAJ0020979.1"/>
    <property type="molecule type" value="Genomic_DNA"/>
</dbReference>